<organism evidence="2 3">
    <name type="scientific">Cytobacillus oceanisediminis 2691</name>
    <dbReference type="NCBI Taxonomy" id="1196031"/>
    <lineage>
        <taxon>Bacteria</taxon>
        <taxon>Bacillati</taxon>
        <taxon>Bacillota</taxon>
        <taxon>Bacilli</taxon>
        <taxon>Bacillales</taxon>
        <taxon>Bacillaceae</taxon>
        <taxon>Cytobacillus</taxon>
    </lineage>
</organism>
<evidence type="ECO:0000313" key="3">
    <source>
        <dbReference type="Proteomes" id="UP000077856"/>
    </source>
</evidence>
<dbReference type="EMBL" id="CP015507">
    <property type="protein sequence ID" value="AND43004.1"/>
    <property type="molecule type" value="Genomic_DNA"/>
</dbReference>
<dbReference type="eggNOG" id="ENOG5030D7W">
    <property type="taxonomic scope" value="Bacteria"/>
</dbReference>
<keyword evidence="1" id="KW-0472">Membrane</keyword>
<keyword evidence="1" id="KW-1133">Transmembrane helix</keyword>
<protein>
    <submittedName>
        <fullName evidence="2">Uncharacterized protein</fullName>
    </submittedName>
</protein>
<gene>
    <name evidence="2" type="ORF">A361_27930</name>
</gene>
<name>A0A160MIQ2_9BACI</name>
<dbReference type="AlphaFoldDB" id="A0A160MIQ2"/>
<keyword evidence="2" id="KW-0614">Plasmid</keyword>
<sequence length="128" mass="14499">MCFTHDVIERQALKICEEMKMYSIYSLVGVATTGDQVKIQENTSIESNFKLLPGEALPLITNVMLQDAYGRDYSVSPDEAGLQFAKGEVTYKEYKRLQAKEKIQLTTILIASGGTLFLLSWSFLRFFI</sequence>
<evidence type="ECO:0000256" key="1">
    <source>
        <dbReference type="SAM" id="Phobius"/>
    </source>
</evidence>
<keyword evidence="1" id="KW-0812">Transmembrane</keyword>
<reference evidence="2 3" key="1">
    <citation type="submission" date="2016-04" db="EMBL/GenBank/DDBJ databases">
        <title>Complete genome sequence of Bacillus oceanisediminis strain 2691.</title>
        <authorList>
            <person name="Jeong H."/>
            <person name="Kim H.J."/>
            <person name="Lee D.-W."/>
        </authorList>
    </citation>
    <scope>NUCLEOTIDE SEQUENCE [LARGE SCALE GENOMIC DNA]</scope>
    <source>
        <strain evidence="2 3">2691</strain>
        <plasmid evidence="3">pbo1</plasmid>
    </source>
</reference>
<geneLocation type="plasmid" evidence="3">
    <name>pbo1</name>
</geneLocation>
<accession>A0A160MIQ2</accession>
<proteinExistence type="predicted"/>
<evidence type="ECO:0000313" key="2">
    <source>
        <dbReference type="EMBL" id="AND43004.1"/>
    </source>
</evidence>
<feature type="transmembrane region" description="Helical" evidence="1">
    <location>
        <begin position="105"/>
        <end position="124"/>
    </location>
</feature>
<dbReference type="KEGG" id="bon:A361_27930"/>
<dbReference type="Proteomes" id="UP000077856">
    <property type="component" value="Plasmid pBO1"/>
</dbReference>